<keyword evidence="2 4" id="KW-0560">Oxidoreductase</keyword>
<dbReference type="PANTHER" id="PTHR30041:SF4">
    <property type="entry name" value="ARSENATE REDUCTASE"/>
    <property type="match status" value="1"/>
</dbReference>
<dbReference type="InterPro" id="IPR036249">
    <property type="entry name" value="Thioredoxin-like_sf"/>
</dbReference>
<name>A0ABW5JYC3_9FLAO</name>
<sequence length="114" mass="12990">MITIYHNNRCSKSRSGLEILKNSGQKFEIINYLESVPDSAELKKIINLLNINPIDLIRKSEAIWKENYKGKTLSNTQIIDAMAKYPKLIERPIVIKGDKAVIGRPPEKILDLIT</sequence>
<dbReference type="EMBL" id="JBHULM010000007">
    <property type="protein sequence ID" value="MFD2541649.1"/>
    <property type="molecule type" value="Genomic_DNA"/>
</dbReference>
<evidence type="ECO:0000256" key="3">
    <source>
        <dbReference type="PROSITE-ProRule" id="PRU01282"/>
    </source>
</evidence>
<accession>A0ABW5JYC3</accession>
<dbReference type="PANTHER" id="PTHR30041">
    <property type="entry name" value="ARSENATE REDUCTASE"/>
    <property type="match status" value="1"/>
</dbReference>
<dbReference type="Pfam" id="PF03960">
    <property type="entry name" value="ArsC"/>
    <property type="match status" value="1"/>
</dbReference>
<gene>
    <name evidence="4" type="primary">arsC</name>
    <name evidence="4" type="ORF">ACFSSB_04895</name>
</gene>
<comment type="caution">
    <text evidence="4">The sequence shown here is derived from an EMBL/GenBank/DDBJ whole genome shotgun (WGS) entry which is preliminary data.</text>
</comment>
<evidence type="ECO:0000256" key="1">
    <source>
        <dbReference type="ARBA" id="ARBA00007198"/>
    </source>
</evidence>
<organism evidence="4 5">
    <name type="scientific">Lacinutrix gracilariae</name>
    <dbReference type="NCBI Taxonomy" id="1747198"/>
    <lineage>
        <taxon>Bacteria</taxon>
        <taxon>Pseudomonadati</taxon>
        <taxon>Bacteroidota</taxon>
        <taxon>Flavobacteriia</taxon>
        <taxon>Flavobacteriales</taxon>
        <taxon>Flavobacteriaceae</taxon>
        <taxon>Lacinutrix</taxon>
    </lineage>
</organism>
<dbReference type="InterPro" id="IPR006659">
    <property type="entry name" value="Arsenate_reductase"/>
</dbReference>
<proteinExistence type="inferred from homology"/>
<comment type="similarity">
    <text evidence="1 3">Belongs to the ArsC family.</text>
</comment>
<evidence type="ECO:0000313" key="4">
    <source>
        <dbReference type="EMBL" id="MFD2541649.1"/>
    </source>
</evidence>
<dbReference type="RefSeq" id="WP_379901580.1">
    <property type="nucleotide sequence ID" value="NZ_JBHULM010000007.1"/>
</dbReference>
<dbReference type="Proteomes" id="UP001597467">
    <property type="component" value="Unassembled WGS sequence"/>
</dbReference>
<reference evidence="5" key="1">
    <citation type="journal article" date="2019" name="Int. J. Syst. Evol. Microbiol.">
        <title>The Global Catalogue of Microorganisms (GCM) 10K type strain sequencing project: providing services to taxonomists for standard genome sequencing and annotation.</title>
        <authorList>
            <consortium name="The Broad Institute Genomics Platform"/>
            <consortium name="The Broad Institute Genome Sequencing Center for Infectious Disease"/>
            <person name="Wu L."/>
            <person name="Ma J."/>
        </authorList>
    </citation>
    <scope>NUCLEOTIDE SEQUENCE [LARGE SCALE GENOMIC DNA]</scope>
    <source>
        <strain evidence="5">KCTC 42808</strain>
    </source>
</reference>
<dbReference type="PROSITE" id="PS51353">
    <property type="entry name" value="ARSC"/>
    <property type="match status" value="1"/>
</dbReference>
<dbReference type="CDD" id="cd03034">
    <property type="entry name" value="ArsC_ArsC"/>
    <property type="match status" value="1"/>
</dbReference>
<dbReference type="Gene3D" id="3.40.30.10">
    <property type="entry name" value="Glutaredoxin"/>
    <property type="match status" value="1"/>
</dbReference>
<dbReference type="EC" id="1.20.4.1" evidence="4"/>
<evidence type="ECO:0000313" key="5">
    <source>
        <dbReference type="Proteomes" id="UP001597467"/>
    </source>
</evidence>
<dbReference type="GO" id="GO:0008794">
    <property type="term" value="F:arsenate reductase (glutaredoxin) activity"/>
    <property type="evidence" value="ECO:0007669"/>
    <property type="project" value="UniProtKB-EC"/>
</dbReference>
<protein>
    <submittedName>
        <fullName evidence="4">Arsenate reductase (Glutaredoxin)</fullName>
        <ecNumber evidence="4">1.20.4.1</ecNumber>
    </submittedName>
</protein>
<evidence type="ECO:0000256" key="2">
    <source>
        <dbReference type="ARBA" id="ARBA00023002"/>
    </source>
</evidence>
<dbReference type="InterPro" id="IPR006660">
    <property type="entry name" value="Arsenate_reductase-like"/>
</dbReference>
<dbReference type="NCBIfam" id="TIGR00014">
    <property type="entry name" value="arsC"/>
    <property type="match status" value="1"/>
</dbReference>
<dbReference type="SUPFAM" id="SSF52833">
    <property type="entry name" value="Thioredoxin-like"/>
    <property type="match status" value="1"/>
</dbReference>
<keyword evidence="5" id="KW-1185">Reference proteome</keyword>